<feature type="transmembrane region" description="Helical" evidence="6">
    <location>
        <begin position="314"/>
        <end position="333"/>
    </location>
</feature>
<comment type="caution">
    <text evidence="7">The sequence shown here is derived from an EMBL/GenBank/DDBJ whole genome shotgun (WGS) entry which is preliminary data.</text>
</comment>
<name>A0ABW2Y2N6_9ACTN</name>
<evidence type="ECO:0000256" key="1">
    <source>
        <dbReference type="ARBA" id="ARBA00004141"/>
    </source>
</evidence>
<evidence type="ECO:0000256" key="2">
    <source>
        <dbReference type="ARBA" id="ARBA00008974"/>
    </source>
</evidence>
<dbReference type="Gene3D" id="1.10.4160.10">
    <property type="entry name" value="Hydantoin permease"/>
    <property type="match status" value="1"/>
</dbReference>
<dbReference type="InterPro" id="IPR001248">
    <property type="entry name" value="Pur-cyt_permease"/>
</dbReference>
<keyword evidence="3 6" id="KW-0812">Transmembrane</keyword>
<organism evidence="7 8">
    <name type="scientific">Actinomadura fibrosa</name>
    <dbReference type="NCBI Taxonomy" id="111802"/>
    <lineage>
        <taxon>Bacteria</taxon>
        <taxon>Bacillati</taxon>
        <taxon>Actinomycetota</taxon>
        <taxon>Actinomycetes</taxon>
        <taxon>Streptosporangiales</taxon>
        <taxon>Thermomonosporaceae</taxon>
        <taxon>Actinomadura</taxon>
    </lineage>
</organism>
<feature type="transmembrane region" description="Helical" evidence="6">
    <location>
        <begin position="108"/>
        <end position="130"/>
    </location>
</feature>
<evidence type="ECO:0000313" key="7">
    <source>
        <dbReference type="EMBL" id="MFD0692320.1"/>
    </source>
</evidence>
<proteinExistence type="inferred from homology"/>
<feature type="transmembrane region" description="Helical" evidence="6">
    <location>
        <begin position="150"/>
        <end position="171"/>
    </location>
</feature>
<dbReference type="Pfam" id="PF02133">
    <property type="entry name" value="Transp_cyt_pur"/>
    <property type="match status" value="1"/>
</dbReference>
<keyword evidence="5 6" id="KW-0472">Membrane</keyword>
<feature type="transmembrane region" description="Helical" evidence="6">
    <location>
        <begin position="449"/>
        <end position="467"/>
    </location>
</feature>
<dbReference type="PANTHER" id="PTHR30569">
    <property type="entry name" value="CYTOSINE TRANSPORTER CODB"/>
    <property type="match status" value="1"/>
</dbReference>
<feature type="transmembrane region" description="Helical" evidence="6">
    <location>
        <begin position="178"/>
        <end position="200"/>
    </location>
</feature>
<evidence type="ECO:0000256" key="5">
    <source>
        <dbReference type="ARBA" id="ARBA00023136"/>
    </source>
</evidence>
<comment type="subcellular location">
    <subcellularLocation>
        <location evidence="1">Membrane</location>
        <topology evidence="1">Multi-pass membrane protein</topology>
    </subcellularLocation>
</comment>
<feature type="transmembrane region" description="Helical" evidence="6">
    <location>
        <begin position="69"/>
        <end position="88"/>
    </location>
</feature>
<comment type="similarity">
    <text evidence="2">Belongs to the purine-cytosine permease (2.A.39) family.</text>
</comment>
<evidence type="ECO:0000256" key="6">
    <source>
        <dbReference type="SAM" id="Phobius"/>
    </source>
</evidence>
<feature type="transmembrane region" description="Helical" evidence="6">
    <location>
        <begin position="424"/>
        <end position="443"/>
    </location>
</feature>
<feature type="transmembrane region" description="Helical" evidence="6">
    <location>
        <begin position="39"/>
        <end position="57"/>
    </location>
</feature>
<feature type="transmembrane region" description="Helical" evidence="6">
    <location>
        <begin position="251"/>
        <end position="274"/>
    </location>
</feature>
<dbReference type="Proteomes" id="UP001597063">
    <property type="component" value="Unassembled WGS sequence"/>
</dbReference>
<keyword evidence="4 6" id="KW-1133">Transmembrane helix</keyword>
<gene>
    <name evidence="7" type="ORF">ACFQZM_48085</name>
</gene>
<evidence type="ECO:0000256" key="4">
    <source>
        <dbReference type="ARBA" id="ARBA00022989"/>
    </source>
</evidence>
<evidence type="ECO:0000256" key="3">
    <source>
        <dbReference type="ARBA" id="ARBA00022692"/>
    </source>
</evidence>
<sequence>MQESLPQESSPASRPSDLRSVIEDHALVPVPEQERRGGWALAFNTCGAGTTLVVLGIGGGVSQTAGTRWGIAVGIVAAVFGSLLGWAVGHVCQVAGTSSTVTSRSYGLGVRGSALASLIFAFMVLGFLALENALLYYGTLFMFGWSPTDANAIAIYGVLTVAWIVLTTFGLKLVQRTSAVLTVLAAVLVLAVTAMAVSKSDVGLGDIWAYSPERLSPGDVTAALSAIAGIAGALALTGADFGRFARTSRDVGIMSVVGSIVVNIVVVVVGTLIFQAGDAVVTDYLNDPAHAGVAATQAGATTAEKLAFMAHSNAGAYFIVLAGTLGFLVMYAAQAKAQVINTYSGSLALSNLADAVAGRGPGRFWMVVVGNVIGLLAIKADILDLINTWLGLLGILTTSLCTLMIVDFFVVRRRVPADPGRAENVNWAGAVALLVSSGVAYALTETGVTSLGFLVALVLTAVLYLALRRVLPAAASEGASG</sequence>
<dbReference type="RefSeq" id="WP_131755900.1">
    <property type="nucleotide sequence ID" value="NZ_CAACUY010000010.1"/>
</dbReference>
<dbReference type="PANTHER" id="PTHR30569:SF0">
    <property type="entry name" value="CYTOSINE PERMEASE"/>
    <property type="match status" value="1"/>
</dbReference>
<evidence type="ECO:0000313" key="8">
    <source>
        <dbReference type="Proteomes" id="UP001597063"/>
    </source>
</evidence>
<reference evidence="8" key="1">
    <citation type="journal article" date="2019" name="Int. J. Syst. Evol. Microbiol.">
        <title>The Global Catalogue of Microorganisms (GCM) 10K type strain sequencing project: providing services to taxonomists for standard genome sequencing and annotation.</title>
        <authorList>
            <consortium name="The Broad Institute Genomics Platform"/>
            <consortium name="The Broad Institute Genome Sequencing Center for Infectious Disease"/>
            <person name="Wu L."/>
            <person name="Ma J."/>
        </authorList>
    </citation>
    <scope>NUCLEOTIDE SEQUENCE [LARGE SCALE GENOMIC DNA]</scope>
    <source>
        <strain evidence="8">JCM 9371</strain>
    </source>
</reference>
<dbReference type="InterPro" id="IPR030191">
    <property type="entry name" value="CodB"/>
</dbReference>
<protein>
    <submittedName>
        <fullName evidence="7">Purine-cytosine permease family protein</fullName>
    </submittedName>
</protein>
<feature type="transmembrane region" description="Helical" evidence="6">
    <location>
        <begin position="364"/>
        <end position="383"/>
    </location>
</feature>
<dbReference type="EMBL" id="JBHTGP010000038">
    <property type="protein sequence ID" value="MFD0692320.1"/>
    <property type="molecule type" value="Genomic_DNA"/>
</dbReference>
<feature type="transmembrane region" description="Helical" evidence="6">
    <location>
        <begin position="389"/>
        <end position="412"/>
    </location>
</feature>
<feature type="transmembrane region" description="Helical" evidence="6">
    <location>
        <begin position="220"/>
        <end position="239"/>
    </location>
</feature>
<keyword evidence="8" id="KW-1185">Reference proteome</keyword>
<accession>A0ABW2Y2N6</accession>